<organism evidence="2 3">
    <name type="scientific">Penicillium brevicompactum</name>
    <dbReference type="NCBI Taxonomy" id="5074"/>
    <lineage>
        <taxon>Eukaryota</taxon>
        <taxon>Fungi</taxon>
        <taxon>Dikarya</taxon>
        <taxon>Ascomycota</taxon>
        <taxon>Pezizomycotina</taxon>
        <taxon>Eurotiomycetes</taxon>
        <taxon>Eurotiomycetidae</taxon>
        <taxon>Eurotiales</taxon>
        <taxon>Aspergillaceae</taxon>
        <taxon>Penicillium</taxon>
    </lineage>
</organism>
<sequence>MPKPRWPQAEADNLLPWLSRHQHLSWKRKSAAYMEEYGIHRSGEALRGKQNQMEDEARQLEGGSFPSPTLHRPSLTLRTPNPKAASLLQELF</sequence>
<reference evidence="2" key="1">
    <citation type="submission" date="2022-12" db="EMBL/GenBank/DDBJ databases">
        <authorList>
            <person name="Petersen C."/>
        </authorList>
    </citation>
    <scope>NUCLEOTIDE SEQUENCE</scope>
    <source>
        <strain evidence="2">IBT 35675</strain>
    </source>
</reference>
<feature type="region of interest" description="Disordered" evidence="1">
    <location>
        <begin position="48"/>
        <end position="92"/>
    </location>
</feature>
<accession>A0A9W9V4N6</accession>
<keyword evidence="3" id="KW-1185">Reference proteome</keyword>
<evidence type="ECO:0000313" key="3">
    <source>
        <dbReference type="Proteomes" id="UP001148299"/>
    </source>
</evidence>
<gene>
    <name evidence="2" type="ORF">N7541_000072</name>
</gene>
<proteinExistence type="predicted"/>
<dbReference type="Proteomes" id="UP001148299">
    <property type="component" value="Unassembled WGS sequence"/>
</dbReference>
<dbReference type="EMBL" id="JAPZBR010000001">
    <property type="protein sequence ID" value="KAJ5366131.1"/>
    <property type="molecule type" value="Genomic_DNA"/>
</dbReference>
<evidence type="ECO:0000256" key="1">
    <source>
        <dbReference type="SAM" id="MobiDB-lite"/>
    </source>
</evidence>
<reference evidence="2" key="2">
    <citation type="journal article" date="2023" name="IMA Fungus">
        <title>Comparative genomic study of the Penicillium genus elucidates a diverse pangenome and 15 lateral gene transfer events.</title>
        <authorList>
            <person name="Petersen C."/>
            <person name="Sorensen T."/>
            <person name="Nielsen M.R."/>
            <person name="Sondergaard T.E."/>
            <person name="Sorensen J.L."/>
            <person name="Fitzpatrick D.A."/>
            <person name="Frisvad J.C."/>
            <person name="Nielsen K.L."/>
        </authorList>
    </citation>
    <scope>NUCLEOTIDE SEQUENCE</scope>
    <source>
        <strain evidence="2">IBT 35675</strain>
    </source>
</reference>
<evidence type="ECO:0000313" key="2">
    <source>
        <dbReference type="EMBL" id="KAJ5366131.1"/>
    </source>
</evidence>
<name>A0A9W9V4N6_PENBR</name>
<comment type="caution">
    <text evidence="2">The sequence shown here is derived from an EMBL/GenBank/DDBJ whole genome shotgun (WGS) entry which is preliminary data.</text>
</comment>
<protein>
    <submittedName>
        <fullName evidence="2">Uncharacterized protein</fullName>
    </submittedName>
</protein>
<dbReference type="AlphaFoldDB" id="A0A9W9V4N6"/>